<accession>A0A9W4SM74</accession>
<name>A0A9W4SM74_9GLOM</name>
<keyword evidence="3" id="KW-1185">Reference proteome</keyword>
<keyword evidence="1" id="KW-1133">Transmembrane helix</keyword>
<evidence type="ECO:0000313" key="3">
    <source>
        <dbReference type="Proteomes" id="UP001153678"/>
    </source>
</evidence>
<dbReference type="EMBL" id="CAMKVN010001205">
    <property type="protein sequence ID" value="CAI2174392.1"/>
    <property type="molecule type" value="Genomic_DNA"/>
</dbReference>
<evidence type="ECO:0000256" key="1">
    <source>
        <dbReference type="SAM" id="Phobius"/>
    </source>
</evidence>
<organism evidence="2 3">
    <name type="scientific">Funneliformis geosporum</name>
    <dbReference type="NCBI Taxonomy" id="1117311"/>
    <lineage>
        <taxon>Eukaryota</taxon>
        <taxon>Fungi</taxon>
        <taxon>Fungi incertae sedis</taxon>
        <taxon>Mucoromycota</taxon>
        <taxon>Glomeromycotina</taxon>
        <taxon>Glomeromycetes</taxon>
        <taxon>Glomerales</taxon>
        <taxon>Glomeraceae</taxon>
        <taxon>Funneliformis</taxon>
    </lineage>
</organism>
<sequence>MVNPTHDQRFIDLWLEVTKPQSWASIFYLSFWFPLWTIFCFVWILSTCVISIASLIIPPLGYFMCIGSVMSWRSMARIELITISFCTNPSRFLEDGVKEITNRKPLQAITKISSTQTEFQGYIHFGVKYCYNQYTVECLYYFLITKPFGMILNIVLIPFFLVISLPPFTILGLPYTCKRCKQHGFNIVEGARSVLVPQWNSNSPNQNQGNV</sequence>
<feature type="transmembrane region" description="Helical" evidence="1">
    <location>
        <begin position="23"/>
        <end position="45"/>
    </location>
</feature>
<proteinExistence type="predicted"/>
<feature type="transmembrane region" description="Helical" evidence="1">
    <location>
        <begin position="150"/>
        <end position="173"/>
    </location>
</feature>
<feature type="transmembrane region" description="Helical" evidence="1">
    <location>
        <begin position="52"/>
        <end position="72"/>
    </location>
</feature>
<dbReference type="AlphaFoldDB" id="A0A9W4SM74"/>
<dbReference type="Proteomes" id="UP001153678">
    <property type="component" value="Unassembled WGS sequence"/>
</dbReference>
<keyword evidence="1" id="KW-0472">Membrane</keyword>
<dbReference type="OrthoDB" id="2372055at2759"/>
<gene>
    <name evidence="2" type="ORF">FWILDA_LOCUS6570</name>
</gene>
<comment type="caution">
    <text evidence="2">The sequence shown here is derived from an EMBL/GenBank/DDBJ whole genome shotgun (WGS) entry which is preliminary data.</text>
</comment>
<protein>
    <submittedName>
        <fullName evidence="2">15430_t:CDS:1</fullName>
    </submittedName>
</protein>
<keyword evidence="1" id="KW-0812">Transmembrane</keyword>
<evidence type="ECO:0000313" key="2">
    <source>
        <dbReference type="EMBL" id="CAI2174392.1"/>
    </source>
</evidence>
<reference evidence="2" key="1">
    <citation type="submission" date="2022-08" db="EMBL/GenBank/DDBJ databases">
        <authorList>
            <person name="Kallberg Y."/>
            <person name="Tangrot J."/>
            <person name="Rosling A."/>
        </authorList>
    </citation>
    <scope>NUCLEOTIDE SEQUENCE</scope>
    <source>
        <strain evidence="2">Wild A</strain>
    </source>
</reference>